<evidence type="ECO:0000256" key="1">
    <source>
        <dbReference type="SAM" id="SignalP"/>
    </source>
</evidence>
<comment type="caution">
    <text evidence="2">The sequence shown here is derived from an EMBL/GenBank/DDBJ whole genome shotgun (WGS) entry which is preliminary data.</text>
</comment>
<keyword evidence="3" id="KW-1185">Reference proteome</keyword>
<gene>
    <name evidence="2" type="ORF">F0U47_09385</name>
</gene>
<dbReference type="AlphaFoldDB" id="A0A5B1M4Q1"/>
<feature type="signal peptide" evidence="1">
    <location>
        <begin position="1"/>
        <end position="27"/>
    </location>
</feature>
<dbReference type="Proteomes" id="UP000324351">
    <property type="component" value="Unassembled WGS sequence"/>
</dbReference>
<feature type="chain" id="PRO_5022973935" description="DUF5666 domain-containing protein" evidence="1">
    <location>
        <begin position="28"/>
        <end position="429"/>
    </location>
</feature>
<accession>A0A5B1M4Q1</accession>
<evidence type="ECO:0000313" key="2">
    <source>
        <dbReference type="EMBL" id="KAA1427646.1"/>
    </source>
</evidence>
<dbReference type="NCBIfam" id="NF040603">
    <property type="entry name" value="choice_anch_P"/>
    <property type="match status" value="2"/>
</dbReference>
<evidence type="ECO:0008006" key="4">
    <source>
        <dbReference type="Google" id="ProtNLM"/>
    </source>
</evidence>
<organism evidence="2 3">
    <name type="scientific">Nocardioides antri</name>
    <dbReference type="NCBI Taxonomy" id="2607659"/>
    <lineage>
        <taxon>Bacteria</taxon>
        <taxon>Bacillati</taxon>
        <taxon>Actinomycetota</taxon>
        <taxon>Actinomycetes</taxon>
        <taxon>Propionibacteriales</taxon>
        <taxon>Nocardioidaceae</taxon>
        <taxon>Nocardioides</taxon>
    </lineage>
</organism>
<sequence length="429" mass="44228">MKRLALRGALLAMLGSVILLPGGPSHAAPVVPTKAAAAAPRPTDFGLHAMGYGTAIKGGDIPLSSGATGYAHISCTTLAGLNRSNGLAQVELPGLGTIETLDTKVATIKRGKKVTSIARHSLAGITLVETELGSLALGAVSSKAKVWHDGSGFHSEVDSQVAGIVLTPPGGDPQVIEIPTPGQPVEIPGLLRITLGESKVTKKPGFIFARAQALLIEILPTKTKVKVALSRARMTDDVVNSIMSGYAAGLKGKVLNTGDDTIVTLGRTPTRPIPCEGTNGEVKATKTVDLNIPSAIEVGVAQAKVFGTQWGRRRARAWAEGSIASVSLGGGQLVIEGIKGRANVKRVPGKLVRNTRGTATLSITADGEQHTIPPSGVLEIPGLAKLEENVTTMIRGGIEVVALRVTLLDGAGAVIDLGVARVQVKKAIR</sequence>
<keyword evidence="1" id="KW-0732">Signal</keyword>
<dbReference type="RefSeq" id="WP_149750010.1">
    <property type="nucleotide sequence ID" value="NZ_VUJW01000003.1"/>
</dbReference>
<protein>
    <recommendedName>
        <fullName evidence="4">DUF5666 domain-containing protein</fullName>
    </recommendedName>
</protein>
<dbReference type="EMBL" id="VUJW01000003">
    <property type="protein sequence ID" value="KAA1427646.1"/>
    <property type="molecule type" value="Genomic_DNA"/>
</dbReference>
<reference evidence="2 3" key="1">
    <citation type="submission" date="2019-09" db="EMBL/GenBank/DDBJ databases">
        <title>Nocardioides panacisoli sp. nov., isolated from the soil of a ginseng field.</title>
        <authorList>
            <person name="Cho C."/>
        </authorList>
    </citation>
    <scope>NUCLEOTIDE SEQUENCE [LARGE SCALE GENOMIC DNA]</scope>
    <source>
        <strain evidence="2 3">BN140041</strain>
    </source>
</reference>
<evidence type="ECO:0000313" key="3">
    <source>
        <dbReference type="Proteomes" id="UP000324351"/>
    </source>
</evidence>
<reference evidence="2 3" key="2">
    <citation type="submission" date="2019-09" db="EMBL/GenBank/DDBJ databases">
        <authorList>
            <person name="Jin C."/>
        </authorList>
    </citation>
    <scope>NUCLEOTIDE SEQUENCE [LARGE SCALE GENOMIC DNA]</scope>
    <source>
        <strain evidence="2 3">BN140041</strain>
    </source>
</reference>
<proteinExistence type="predicted"/>
<name>A0A5B1M4Q1_9ACTN</name>